<dbReference type="Pfam" id="PF14223">
    <property type="entry name" value="Retrotran_gag_2"/>
    <property type="match status" value="1"/>
</dbReference>
<dbReference type="SUPFAM" id="SSF56672">
    <property type="entry name" value="DNA/RNA polymerases"/>
    <property type="match status" value="1"/>
</dbReference>
<proteinExistence type="predicted"/>
<feature type="domain" description="CCHC-type" evidence="3">
    <location>
        <begin position="211"/>
        <end position="226"/>
    </location>
</feature>
<keyword evidence="5" id="KW-1185">Reference proteome</keyword>
<keyword evidence="1" id="KW-0645">Protease</keyword>
<dbReference type="Pfam" id="PF22936">
    <property type="entry name" value="Pol_BBD"/>
    <property type="match status" value="1"/>
</dbReference>
<dbReference type="InterPro" id="IPR036875">
    <property type="entry name" value="Znf_CCHC_sf"/>
</dbReference>
<dbReference type="SUPFAM" id="SSF53098">
    <property type="entry name" value="Ribonuclease H-like"/>
    <property type="match status" value="1"/>
</dbReference>
<dbReference type="InterPro" id="IPR036397">
    <property type="entry name" value="RNaseH_sf"/>
</dbReference>
<dbReference type="PROSITE" id="PS50158">
    <property type="entry name" value="ZF_CCHC"/>
    <property type="match status" value="1"/>
</dbReference>
<dbReference type="InterPro" id="IPR043502">
    <property type="entry name" value="DNA/RNA_pol_sf"/>
</dbReference>
<keyword evidence="1" id="KW-0064">Aspartyl protease</keyword>
<evidence type="ECO:0000259" key="4">
    <source>
        <dbReference type="PROSITE" id="PS50994"/>
    </source>
</evidence>
<name>A0A0N5B9S2_STREA</name>
<evidence type="ECO:0000256" key="1">
    <source>
        <dbReference type="ARBA" id="ARBA00022750"/>
    </source>
</evidence>
<dbReference type="Gene3D" id="3.30.420.10">
    <property type="entry name" value="Ribonuclease H-like superfamily/Ribonuclease H"/>
    <property type="match status" value="1"/>
</dbReference>
<dbReference type="SUPFAM" id="SSF57756">
    <property type="entry name" value="Retrovirus zinc finger-like domains"/>
    <property type="match status" value="1"/>
</dbReference>
<evidence type="ECO:0000256" key="2">
    <source>
        <dbReference type="PROSITE-ProRule" id="PRU00047"/>
    </source>
</evidence>
<keyword evidence="2" id="KW-0479">Metal-binding</keyword>
<dbReference type="WBParaSite" id="SPAL_0000278800.1">
    <property type="protein sequence ID" value="SPAL_0000278800.1"/>
    <property type="gene ID" value="SPAL_0000278800"/>
</dbReference>
<keyword evidence="1" id="KW-0378">Hydrolase</keyword>
<dbReference type="GO" id="GO:0008270">
    <property type="term" value="F:zinc ion binding"/>
    <property type="evidence" value="ECO:0007669"/>
    <property type="project" value="UniProtKB-KW"/>
</dbReference>
<dbReference type="GO" id="GO:0042575">
    <property type="term" value="C:DNA polymerase complex"/>
    <property type="evidence" value="ECO:0007669"/>
    <property type="project" value="UniProtKB-ARBA"/>
</dbReference>
<reference evidence="6" key="1">
    <citation type="submission" date="2017-02" db="UniProtKB">
        <authorList>
            <consortium name="WormBaseParasite"/>
        </authorList>
    </citation>
    <scope>IDENTIFICATION</scope>
</reference>
<dbReference type="InterPro" id="IPR013103">
    <property type="entry name" value="RVT_2"/>
</dbReference>
<organism evidence="5 6">
    <name type="scientific">Strongyloides papillosus</name>
    <name type="common">Intestinal threadworm</name>
    <dbReference type="NCBI Taxonomy" id="174720"/>
    <lineage>
        <taxon>Eukaryota</taxon>
        <taxon>Metazoa</taxon>
        <taxon>Ecdysozoa</taxon>
        <taxon>Nematoda</taxon>
        <taxon>Chromadorea</taxon>
        <taxon>Rhabditida</taxon>
        <taxon>Tylenchina</taxon>
        <taxon>Panagrolaimomorpha</taxon>
        <taxon>Strongyloidoidea</taxon>
        <taxon>Strongyloididae</taxon>
        <taxon>Strongyloides</taxon>
    </lineage>
</organism>
<keyword evidence="2" id="KW-0862">Zinc</keyword>
<protein>
    <submittedName>
        <fullName evidence="6">Retrovirus-related Pol polyprotein from transposon TNT 1-94</fullName>
    </submittedName>
</protein>
<dbReference type="STRING" id="174720.A0A0N5B9S2"/>
<dbReference type="Pfam" id="PF07727">
    <property type="entry name" value="RVT_2"/>
    <property type="match status" value="1"/>
</dbReference>
<dbReference type="GO" id="GO:0015074">
    <property type="term" value="P:DNA integration"/>
    <property type="evidence" value="ECO:0007669"/>
    <property type="project" value="InterPro"/>
</dbReference>
<accession>A0A0N5B9S2</accession>
<dbReference type="GO" id="GO:0019899">
    <property type="term" value="F:enzyme binding"/>
    <property type="evidence" value="ECO:0007669"/>
    <property type="project" value="UniProtKB-ARBA"/>
</dbReference>
<dbReference type="CDD" id="cd09272">
    <property type="entry name" value="RNase_HI_RT_Ty1"/>
    <property type="match status" value="1"/>
</dbReference>
<dbReference type="GO" id="GO:0004190">
    <property type="term" value="F:aspartic-type endopeptidase activity"/>
    <property type="evidence" value="ECO:0007669"/>
    <property type="project" value="UniProtKB-KW"/>
</dbReference>
<evidence type="ECO:0000259" key="3">
    <source>
        <dbReference type="PROSITE" id="PS50158"/>
    </source>
</evidence>
<dbReference type="InterPro" id="IPR001584">
    <property type="entry name" value="Integrase_cat-core"/>
</dbReference>
<dbReference type="PROSITE" id="PS50994">
    <property type="entry name" value="INTEGRASE"/>
    <property type="match status" value="1"/>
</dbReference>
<dbReference type="PANTHER" id="PTHR11439:SF511">
    <property type="match status" value="1"/>
</dbReference>
<dbReference type="InterPro" id="IPR012337">
    <property type="entry name" value="RNaseH-like_sf"/>
</dbReference>
<dbReference type="Proteomes" id="UP000046392">
    <property type="component" value="Unplaced"/>
</dbReference>
<feature type="domain" description="Integrase catalytic" evidence="4">
    <location>
        <begin position="463"/>
        <end position="627"/>
    </location>
</feature>
<dbReference type="PANTHER" id="PTHR11439">
    <property type="entry name" value="GAG-POL-RELATED RETROTRANSPOSON"/>
    <property type="match status" value="1"/>
</dbReference>
<dbReference type="InterPro" id="IPR001878">
    <property type="entry name" value="Znf_CCHC"/>
</dbReference>
<dbReference type="GO" id="GO:0003676">
    <property type="term" value="F:nucleic acid binding"/>
    <property type="evidence" value="ECO:0007669"/>
    <property type="project" value="InterPro"/>
</dbReference>
<keyword evidence="2" id="KW-0863">Zinc-finger</keyword>
<evidence type="ECO:0000313" key="5">
    <source>
        <dbReference type="Proteomes" id="UP000046392"/>
    </source>
</evidence>
<sequence>MGPEKTEVSNLDLAQAFTTVKGLPFVKLSGPNNFRQWKNDMETLCRMVNVNFDEMGKLSSHNKDVMLRLLNLYIDTDLRNELLDFSSPDELIEEVTAKYSSTSLIARIKLQKSLYQLSKEPEESMVDLISRLNTLCRSLKGMDVVISEKDKIIILLGALSDKYESFISSINEKDSYNTISQRLKALDELPSNKVEVEQSVFYSNKYSSIICRNCGGKGHTYKQCPSKKEYKKPPTTYNKYKSHGNQVNYVNDDENLIQEEALMTCLPTDDLSSDNEVEWALSAKGVNFKENNVDTAWFLDSGATVHLCRNPKLLSNLMPIKPVSIMVANGQYIECKWSGQVTISGISIGSVYYHPDLAANLISMVKLKEITKMFIENEDICFRQNNLIIRTKQVNKNIIIVTDVLENKAFSAYKVSPEIWHERLMHIADKELAHHTGLRMSKKCVACSLAKIPRSPHPLNNSAVTRPLELVYFDLAGKISPRGLDGEEYYCIALDEYSKATQIIPLKSKANTLQAVKQIISLWESLVGKSVERVRTDHGTEFENVETSNYFARKEIVKEWSCVGTPQQISVERYNRYVKENVSTIIINRRLPKNTWSLICTSIPYVKNRIRSSATMMEPMKLLGLKFTIDHLRCIGCMVVYKKDKDIKMGMKGNIGVFLAYGPKNSYKVMDVATNCIKITSNVKFYEEYDYIDAKMFYKRLVLHETKIPAHINDIDDLDNIPSSYPSKCITSENVCEDSKIMTSEINDKNITEDSSTNSSINEIPDDLKEDILDLSHKFEEFSVSDDNSISKTQSDYVRNPKFVNGSPIATRTRKKGSAFFVTSPSGYLEASQLPEWKESMKQELESLIKNNTWTYVKKNDIGKQNIITSKWVYNVKNDGRLKSRLTARGCQQPTQSETYSPTVHPSILKAILSICMQTGMKVHTMDCTNAFLQGNFEDNEIVYMTVPKGIELVHPQHKNSICKLLRPIYGLRQSSRCWYRTFTDFLTLDANFIISEFDSCVLFTHNPSLIIILLYVDDIMIISQNDTVIEKLKQRILSRFEAKDYGPMIEHTEYIGLEFAVKNNEIIVNQEMRIKKLIEEYSSLCLVPKKNIIIPKGEVVESDYLNEKQHSDFRKIVGKLSYISNLSRPDITFSVNYLQRVLEKPRKCHLSIALNIISYLMKFPDLSIHFKKSKHHPLEVYCDASYASSKDAHSTTGIIIMVYGAPVYWATKKQSTISLSSSEAEIKAAVEAVKQMLWIKKIFQQIFNKLSISPVLFVDNIPAINIMKNNEISNAKMRHTNINLSFLKEMRNNFKYVETSEQLADGLTKSVSTDKLHRLFGYDDVKETEGEM</sequence>
<dbReference type="InterPro" id="IPR054722">
    <property type="entry name" value="PolX-like_BBD"/>
</dbReference>
<evidence type="ECO:0000313" key="6">
    <source>
        <dbReference type="WBParaSite" id="SPAL_0000278800.1"/>
    </source>
</evidence>